<dbReference type="PANTHER" id="PTHR36124:SF1">
    <property type="entry name" value="ER-BOUND OXYGENASE MPAB_MPAB'_RUBBER OXYGENASE CATALYTIC DOMAIN-CONTAINING PROTEIN"/>
    <property type="match status" value="1"/>
</dbReference>
<feature type="transmembrane region" description="Helical" evidence="2">
    <location>
        <begin position="6"/>
        <end position="24"/>
    </location>
</feature>
<keyword evidence="2" id="KW-0812">Transmembrane</keyword>
<dbReference type="Proteomes" id="UP000559256">
    <property type="component" value="Unassembled WGS sequence"/>
</dbReference>
<accession>A0A8H5GY78</accession>
<dbReference type="GO" id="GO:0016491">
    <property type="term" value="F:oxidoreductase activity"/>
    <property type="evidence" value="ECO:0007669"/>
    <property type="project" value="InterPro"/>
</dbReference>
<dbReference type="EMBL" id="JAACJM010000004">
    <property type="protein sequence ID" value="KAF5373142.1"/>
    <property type="molecule type" value="Genomic_DNA"/>
</dbReference>
<evidence type="ECO:0000313" key="5">
    <source>
        <dbReference type="Proteomes" id="UP000559256"/>
    </source>
</evidence>
<keyword evidence="5" id="KW-1185">Reference proteome</keyword>
<organism evidence="4 5">
    <name type="scientific">Tetrapyrgos nigripes</name>
    <dbReference type="NCBI Taxonomy" id="182062"/>
    <lineage>
        <taxon>Eukaryota</taxon>
        <taxon>Fungi</taxon>
        <taxon>Dikarya</taxon>
        <taxon>Basidiomycota</taxon>
        <taxon>Agaricomycotina</taxon>
        <taxon>Agaricomycetes</taxon>
        <taxon>Agaricomycetidae</taxon>
        <taxon>Agaricales</taxon>
        <taxon>Marasmiineae</taxon>
        <taxon>Marasmiaceae</taxon>
        <taxon>Tetrapyrgos</taxon>
    </lineage>
</organism>
<sequence>MMLYLSFYHIFFLLLSYLVLVRALRWKRYNKIHRKYQKRYEAGLLTPEDAQRIIKPSLGYDMPLVLGSAISFALFKTYGIPSISNILKGTKELGSKEGISKRYADTSILISTFVACPISGTIDKVEDEPVIETLLSSRTRYRHGDIEEDPRAMIALARVNWLHSKYPIKNDDLLYTLALFAFEPEKWAKKYGWRELSPLENEAYYIYWAEIGKRMGIKDIPESADEFKAWVEEYEERNMIPAASNRFVANFTVAELLHVLPEKFGLRDLAERVGISLLDDRVRIAMMYPDQPTALKFFVSSVLRTMAFIQRHFCLPRIYPQGPIDSTLPHFARDPANHTRTQDKAQSVKCPFSGVDKPKESDDKPKSRSSSHSVNGFANENGNGSLKHSTSHGHHHQGHLHPYRMHPREFTQKPWYMPEPTNIWEHFKVKIALWTGLYEERPSENLRSSGYRLEEMGPLKYEQAGHEEVLRMAEKLQRRPITGVWARGGGN</sequence>
<dbReference type="InterPro" id="IPR018713">
    <property type="entry name" value="MPAB/Lcp_cat_dom"/>
</dbReference>
<feature type="compositionally biased region" description="Polar residues" evidence="1">
    <location>
        <begin position="374"/>
        <end position="383"/>
    </location>
</feature>
<gene>
    <name evidence="4" type="ORF">D9758_001537</name>
</gene>
<reference evidence="4 5" key="1">
    <citation type="journal article" date="2020" name="ISME J.">
        <title>Uncovering the hidden diversity of litter-decomposition mechanisms in mushroom-forming fungi.</title>
        <authorList>
            <person name="Floudas D."/>
            <person name="Bentzer J."/>
            <person name="Ahren D."/>
            <person name="Johansson T."/>
            <person name="Persson P."/>
            <person name="Tunlid A."/>
        </authorList>
    </citation>
    <scope>NUCLEOTIDE SEQUENCE [LARGE SCALE GENOMIC DNA]</scope>
    <source>
        <strain evidence="4 5">CBS 291.85</strain>
    </source>
</reference>
<comment type="caution">
    <text evidence="4">The sequence shown here is derived from an EMBL/GenBank/DDBJ whole genome shotgun (WGS) entry which is preliminary data.</text>
</comment>
<feature type="compositionally biased region" description="Basic residues" evidence="1">
    <location>
        <begin position="389"/>
        <end position="401"/>
    </location>
</feature>
<name>A0A8H5GY78_9AGAR</name>
<evidence type="ECO:0000259" key="3">
    <source>
        <dbReference type="Pfam" id="PF09995"/>
    </source>
</evidence>
<dbReference type="InterPro" id="IPR046366">
    <property type="entry name" value="MPAB"/>
</dbReference>
<feature type="domain" description="ER-bound oxygenase mpaB/mpaB'/Rubber oxygenase catalytic" evidence="3">
    <location>
        <begin position="167"/>
        <end position="302"/>
    </location>
</feature>
<dbReference type="Pfam" id="PF09995">
    <property type="entry name" value="MPAB_Lcp_cat"/>
    <property type="match status" value="1"/>
</dbReference>
<evidence type="ECO:0000313" key="4">
    <source>
        <dbReference type="EMBL" id="KAF5373142.1"/>
    </source>
</evidence>
<feature type="region of interest" description="Disordered" evidence="1">
    <location>
        <begin position="329"/>
        <end position="401"/>
    </location>
</feature>
<proteinExistence type="predicted"/>
<evidence type="ECO:0000256" key="1">
    <source>
        <dbReference type="SAM" id="MobiDB-lite"/>
    </source>
</evidence>
<protein>
    <recommendedName>
        <fullName evidence="3">ER-bound oxygenase mpaB/mpaB'/Rubber oxygenase catalytic domain-containing protein</fullName>
    </recommendedName>
</protein>
<feature type="compositionally biased region" description="Basic and acidic residues" evidence="1">
    <location>
        <begin position="331"/>
        <end position="343"/>
    </location>
</feature>
<dbReference type="AlphaFoldDB" id="A0A8H5GY78"/>
<evidence type="ECO:0000256" key="2">
    <source>
        <dbReference type="SAM" id="Phobius"/>
    </source>
</evidence>
<dbReference type="PANTHER" id="PTHR36124">
    <property type="match status" value="1"/>
</dbReference>
<keyword evidence="2" id="KW-1133">Transmembrane helix</keyword>
<dbReference type="OrthoDB" id="545169at2759"/>
<feature type="compositionally biased region" description="Basic and acidic residues" evidence="1">
    <location>
        <begin position="356"/>
        <end position="366"/>
    </location>
</feature>
<keyword evidence="2" id="KW-0472">Membrane</keyword>